<reference evidence="1" key="1">
    <citation type="journal article" date="2014" name="Front. Microbiol.">
        <title>High frequency of phylogenetically diverse reductive dehalogenase-homologous genes in deep subseafloor sedimentary metagenomes.</title>
        <authorList>
            <person name="Kawai M."/>
            <person name="Futagami T."/>
            <person name="Toyoda A."/>
            <person name="Takaki Y."/>
            <person name="Nishi S."/>
            <person name="Hori S."/>
            <person name="Arai W."/>
            <person name="Tsubouchi T."/>
            <person name="Morono Y."/>
            <person name="Uchiyama I."/>
            <person name="Ito T."/>
            <person name="Fujiyama A."/>
            <person name="Inagaki F."/>
            <person name="Takami H."/>
        </authorList>
    </citation>
    <scope>NUCLEOTIDE SEQUENCE</scope>
    <source>
        <strain evidence="1">Expedition CK06-06</strain>
    </source>
</reference>
<dbReference type="EMBL" id="BART01040189">
    <property type="protein sequence ID" value="GAH26927.1"/>
    <property type="molecule type" value="Genomic_DNA"/>
</dbReference>
<comment type="caution">
    <text evidence="1">The sequence shown here is derived from an EMBL/GenBank/DDBJ whole genome shotgun (WGS) entry which is preliminary data.</text>
</comment>
<feature type="non-terminal residue" evidence="1">
    <location>
        <position position="31"/>
    </location>
</feature>
<name>X1E2Z4_9ZZZZ</name>
<proteinExistence type="predicted"/>
<protein>
    <submittedName>
        <fullName evidence="1">Uncharacterized protein</fullName>
    </submittedName>
</protein>
<gene>
    <name evidence="1" type="ORF">S01H4_65580</name>
</gene>
<accession>X1E2Z4</accession>
<dbReference type="AlphaFoldDB" id="X1E2Z4"/>
<evidence type="ECO:0000313" key="1">
    <source>
        <dbReference type="EMBL" id="GAH26927.1"/>
    </source>
</evidence>
<sequence length="31" mass="3679">MNPTLVFQIKEEKIMKKINDEITSVYNPKKV</sequence>
<organism evidence="1">
    <name type="scientific">marine sediment metagenome</name>
    <dbReference type="NCBI Taxonomy" id="412755"/>
    <lineage>
        <taxon>unclassified sequences</taxon>
        <taxon>metagenomes</taxon>
        <taxon>ecological metagenomes</taxon>
    </lineage>
</organism>